<dbReference type="GO" id="GO:0030246">
    <property type="term" value="F:carbohydrate binding"/>
    <property type="evidence" value="ECO:0007669"/>
    <property type="project" value="UniProtKB-UniRule"/>
</dbReference>
<accession>A0AAV7RR28</accession>
<dbReference type="PANTHER" id="PTHR11346">
    <property type="entry name" value="GALECTIN"/>
    <property type="match status" value="1"/>
</dbReference>
<dbReference type="Pfam" id="PF00337">
    <property type="entry name" value="Gal-bind_lectin"/>
    <property type="match status" value="2"/>
</dbReference>
<dbReference type="FunFam" id="2.60.120.200:FF:000124">
    <property type="entry name" value="Galectin-4"/>
    <property type="match status" value="1"/>
</dbReference>
<dbReference type="Gene3D" id="2.60.120.200">
    <property type="match status" value="2"/>
</dbReference>
<keyword evidence="6" id="KW-1185">Reference proteome</keyword>
<dbReference type="AlphaFoldDB" id="A0AAV7RR28"/>
<evidence type="ECO:0000256" key="1">
    <source>
        <dbReference type="ARBA" id="ARBA00022734"/>
    </source>
</evidence>
<dbReference type="InterPro" id="IPR044156">
    <property type="entry name" value="Galectin-like"/>
</dbReference>
<dbReference type="PANTHER" id="PTHR11346:SF111">
    <property type="entry name" value="GALECTIN-12"/>
    <property type="match status" value="1"/>
</dbReference>
<dbReference type="GO" id="GO:0005737">
    <property type="term" value="C:cytoplasm"/>
    <property type="evidence" value="ECO:0007669"/>
    <property type="project" value="TreeGrafter"/>
</dbReference>
<dbReference type="PROSITE" id="PS51304">
    <property type="entry name" value="GALECTIN"/>
    <property type="match status" value="2"/>
</dbReference>
<feature type="domain" description="Galectin" evidence="4">
    <location>
        <begin position="235"/>
        <end position="379"/>
    </location>
</feature>
<gene>
    <name evidence="5" type="ORF">NDU88_008005</name>
</gene>
<name>A0AAV7RR28_PLEWA</name>
<dbReference type="SMART" id="SM00276">
    <property type="entry name" value="GLECT"/>
    <property type="match status" value="2"/>
</dbReference>
<dbReference type="InterPro" id="IPR013320">
    <property type="entry name" value="ConA-like_dom_sf"/>
</dbReference>
<dbReference type="SUPFAM" id="SSF49899">
    <property type="entry name" value="Concanavalin A-like lectins/glucanases"/>
    <property type="match status" value="2"/>
</dbReference>
<evidence type="ECO:0000256" key="3">
    <source>
        <dbReference type="RuleBase" id="RU102079"/>
    </source>
</evidence>
<dbReference type="SMART" id="SM00908">
    <property type="entry name" value="Gal-bind_lectin"/>
    <property type="match status" value="2"/>
</dbReference>
<feature type="domain" description="Galectin" evidence="4">
    <location>
        <begin position="68"/>
        <end position="201"/>
    </location>
</feature>
<keyword evidence="2" id="KW-0677">Repeat</keyword>
<organism evidence="5 6">
    <name type="scientific">Pleurodeles waltl</name>
    <name type="common">Iberian ribbed newt</name>
    <dbReference type="NCBI Taxonomy" id="8319"/>
    <lineage>
        <taxon>Eukaryota</taxon>
        <taxon>Metazoa</taxon>
        <taxon>Chordata</taxon>
        <taxon>Craniata</taxon>
        <taxon>Vertebrata</taxon>
        <taxon>Euteleostomi</taxon>
        <taxon>Amphibia</taxon>
        <taxon>Batrachia</taxon>
        <taxon>Caudata</taxon>
        <taxon>Salamandroidea</taxon>
        <taxon>Salamandridae</taxon>
        <taxon>Pleurodelinae</taxon>
        <taxon>Pleurodeles</taxon>
    </lineage>
</organism>
<evidence type="ECO:0000256" key="2">
    <source>
        <dbReference type="ARBA" id="ARBA00022737"/>
    </source>
</evidence>
<dbReference type="EMBL" id="JANPWB010000009">
    <property type="protein sequence ID" value="KAJ1155271.1"/>
    <property type="molecule type" value="Genomic_DNA"/>
</dbReference>
<dbReference type="Proteomes" id="UP001066276">
    <property type="component" value="Chromosome 5"/>
</dbReference>
<evidence type="ECO:0000313" key="5">
    <source>
        <dbReference type="EMBL" id="KAJ1155271.1"/>
    </source>
</evidence>
<evidence type="ECO:0000259" key="4">
    <source>
        <dbReference type="PROSITE" id="PS51304"/>
    </source>
</evidence>
<protein>
    <recommendedName>
        <fullName evidence="3">Galectin</fullName>
    </recommendedName>
</protein>
<comment type="caution">
    <text evidence="5">The sequence shown here is derived from an EMBL/GenBank/DDBJ whole genome shotgun (WGS) entry which is preliminary data.</text>
</comment>
<dbReference type="CDD" id="cd00070">
    <property type="entry name" value="GLECT"/>
    <property type="match status" value="2"/>
</dbReference>
<proteinExistence type="predicted"/>
<sequence>MAVSWCDQRLGQGSPHSKLSELLLRLTAAASLDSCLSPTPVSGVLLHNLRKIMEDGLQRTFQDPVVPFVMSVPGGFQAGHMVAFHGTVPDNAERFQVDFQCGSSIQPRADVAFHFNPRFKRSGCIVCNTLQQERWGREEITYQMPFKKEQPFEILIMVFNDKFQVAANGKHLLIYNHRMNLDRVDTLGISGMVKIDMIRVVTNTTIKGSQPKSLIGFKEEQSFELPTTSEFEIPYTGMLSKPMAPGRTIVIKGEVNKYANRFSIDLKPSGSNNIALHLNPRLKSRTFVRNTYINDSWGEEENKLEDFPFWPDMYFEIIILCEDHEYKVAVNGKHSGVRTPPEVNGRLVEGETFGSRDDGLMVDASAHGLISELGKFSFTPTSRDIWHVGRRKY</sequence>
<evidence type="ECO:0000313" key="6">
    <source>
        <dbReference type="Proteomes" id="UP001066276"/>
    </source>
</evidence>
<keyword evidence="1 3" id="KW-0430">Lectin</keyword>
<dbReference type="InterPro" id="IPR001079">
    <property type="entry name" value="Galectin_CRD"/>
</dbReference>
<reference evidence="5" key="1">
    <citation type="journal article" date="2022" name="bioRxiv">
        <title>Sequencing and chromosome-scale assembly of the giantPleurodeles waltlgenome.</title>
        <authorList>
            <person name="Brown T."/>
            <person name="Elewa A."/>
            <person name="Iarovenko S."/>
            <person name="Subramanian E."/>
            <person name="Araus A.J."/>
            <person name="Petzold A."/>
            <person name="Susuki M."/>
            <person name="Suzuki K.-i.T."/>
            <person name="Hayashi T."/>
            <person name="Toyoda A."/>
            <person name="Oliveira C."/>
            <person name="Osipova E."/>
            <person name="Leigh N.D."/>
            <person name="Simon A."/>
            <person name="Yun M.H."/>
        </authorList>
    </citation>
    <scope>NUCLEOTIDE SEQUENCE</scope>
    <source>
        <strain evidence="5">20211129_DDA</strain>
        <tissue evidence="5">Liver</tissue>
    </source>
</reference>